<dbReference type="EMBL" id="AGWQ01000003">
    <property type="protein sequence ID" value="EJZ87622.1"/>
    <property type="molecule type" value="Genomic_DNA"/>
</dbReference>
<dbReference type="STRING" id="883077.HMPREF9241_00250"/>
<dbReference type="InterPro" id="IPR025669">
    <property type="entry name" value="AAA_dom"/>
</dbReference>
<dbReference type="eggNOG" id="COG1192">
    <property type="taxonomic scope" value="Bacteria"/>
</dbReference>
<keyword evidence="3" id="KW-1185">Reference proteome</keyword>
<protein>
    <recommendedName>
        <fullName evidence="1">AAA domain-containing protein</fullName>
    </recommendedName>
</protein>
<gene>
    <name evidence="2" type="ORF">HMPREF9241_00250</name>
</gene>
<comment type="caution">
    <text evidence="2">The sequence shown here is derived from an EMBL/GenBank/DDBJ whole genome shotgun (WGS) entry which is preliminary data.</text>
</comment>
<dbReference type="InterPro" id="IPR050678">
    <property type="entry name" value="DNA_Partitioning_ATPase"/>
</dbReference>
<evidence type="ECO:0000259" key="1">
    <source>
        <dbReference type="Pfam" id="PF13614"/>
    </source>
</evidence>
<dbReference type="InterPro" id="IPR027417">
    <property type="entry name" value="P-loop_NTPase"/>
</dbReference>
<dbReference type="SUPFAM" id="SSF52540">
    <property type="entry name" value="P-loop containing nucleoside triphosphate hydrolases"/>
    <property type="match status" value="1"/>
</dbReference>
<accession>K0YUW1</accession>
<dbReference type="PANTHER" id="PTHR13696">
    <property type="entry name" value="P-LOOP CONTAINING NUCLEOSIDE TRIPHOSPHATE HYDROLASE"/>
    <property type="match status" value="1"/>
</dbReference>
<evidence type="ECO:0000313" key="3">
    <source>
        <dbReference type="Proteomes" id="UP000003994"/>
    </source>
</evidence>
<dbReference type="Proteomes" id="UP000003994">
    <property type="component" value="Unassembled WGS sequence"/>
</dbReference>
<dbReference type="Gene3D" id="3.40.50.300">
    <property type="entry name" value="P-loop containing nucleotide triphosphate hydrolases"/>
    <property type="match status" value="1"/>
</dbReference>
<dbReference type="PATRIC" id="fig|883077.3.peg.242"/>
<organism evidence="2 3">
    <name type="scientific">Schaalia turicensis ACS-279-V-Col4</name>
    <dbReference type="NCBI Taxonomy" id="883077"/>
    <lineage>
        <taxon>Bacteria</taxon>
        <taxon>Bacillati</taxon>
        <taxon>Actinomycetota</taxon>
        <taxon>Actinomycetes</taxon>
        <taxon>Actinomycetales</taxon>
        <taxon>Actinomycetaceae</taxon>
        <taxon>Schaalia</taxon>
    </lineage>
</organism>
<dbReference type="RefSeq" id="WP_006680456.1">
    <property type="nucleotide sequence ID" value="NZ_JH815208.1"/>
</dbReference>
<dbReference type="CDD" id="cd02042">
    <property type="entry name" value="ParAB_family"/>
    <property type="match status" value="1"/>
</dbReference>
<evidence type="ECO:0000313" key="2">
    <source>
        <dbReference type="EMBL" id="EJZ87622.1"/>
    </source>
</evidence>
<dbReference type="Pfam" id="PF13614">
    <property type="entry name" value="AAA_31"/>
    <property type="match status" value="1"/>
</dbReference>
<feature type="domain" description="AAA" evidence="1">
    <location>
        <begin position="3"/>
        <end position="155"/>
    </location>
</feature>
<sequence>MLTISLCNQKGGVGKSTTTYHLARAAVLEGLRVIVVDLDPQGNITSSLAKHPVDEDTAGLADVLSNRTKLPISEVTVPGLWDGVDLVPTTGEALPVVRDELVVAGAGRESRLRAALSPIASNYDVCLIDCPPSLDQLTINGLTATDITLIVTHSEGVGSFVYEV</sequence>
<proteinExistence type="predicted"/>
<dbReference type="HOGENOM" id="CLU_037612_6_0_11"/>
<dbReference type="AlphaFoldDB" id="K0YUW1"/>
<dbReference type="PANTHER" id="PTHR13696:SF52">
    <property type="entry name" value="PARA FAMILY PROTEIN CT_582"/>
    <property type="match status" value="1"/>
</dbReference>
<reference evidence="2 3" key="1">
    <citation type="submission" date="2012-07" db="EMBL/GenBank/DDBJ databases">
        <title>The Genome Sequence of Actinomyces turicensis ACS-279-V-COL4.</title>
        <authorList>
            <consortium name="The Broad Institute Genome Sequencing Platform"/>
            <person name="Earl A."/>
            <person name="Ward D."/>
            <person name="Feldgarden M."/>
            <person name="Gevers D."/>
            <person name="Saerens B."/>
            <person name="Vaneechoutte M."/>
            <person name="Walker B."/>
            <person name="Young S.K."/>
            <person name="Zeng Q."/>
            <person name="Gargeya S."/>
            <person name="Fitzgerald M."/>
            <person name="Haas B."/>
            <person name="Abouelleil A."/>
            <person name="Alvarado L."/>
            <person name="Arachchi H.M."/>
            <person name="Berlin A."/>
            <person name="Chapman S.B."/>
            <person name="Goldberg J."/>
            <person name="Griggs A."/>
            <person name="Gujja S."/>
            <person name="Hansen M."/>
            <person name="Howarth C."/>
            <person name="Imamovic A."/>
            <person name="Larimer J."/>
            <person name="McCowen C."/>
            <person name="Montmayeur A."/>
            <person name="Murphy C."/>
            <person name="Neiman D."/>
            <person name="Pearson M."/>
            <person name="Priest M."/>
            <person name="Roberts A."/>
            <person name="Saif S."/>
            <person name="Shea T."/>
            <person name="Sisk P."/>
            <person name="Sykes S."/>
            <person name="Wortman J."/>
            <person name="Nusbaum C."/>
            <person name="Birren B."/>
        </authorList>
    </citation>
    <scope>NUCLEOTIDE SEQUENCE [LARGE SCALE GENOMIC DNA]</scope>
    <source>
        <strain evidence="2 3">ACS-279-V-Col4</strain>
    </source>
</reference>
<name>K0YUW1_9ACTO</name>